<dbReference type="RefSeq" id="WP_025930545.1">
    <property type="nucleotide sequence ID" value="NZ_CP138951.1"/>
</dbReference>
<feature type="domain" description="ABC transporter" evidence="8">
    <location>
        <begin position="5"/>
        <end position="246"/>
    </location>
</feature>
<protein>
    <submittedName>
        <fullName evidence="9">Phosphonate ABC transporter ATP-binding protein</fullName>
    </submittedName>
</protein>
<keyword evidence="4 9" id="KW-0067">ATP-binding</keyword>
<dbReference type="SUPFAM" id="SSF52540">
    <property type="entry name" value="P-loop containing nucleoside triphosphate hydrolases"/>
    <property type="match status" value="1"/>
</dbReference>
<organism evidence="9 10">
    <name type="scientific">Prochlorococcus marinus str. MIT 9302</name>
    <dbReference type="NCBI Taxonomy" id="74545"/>
    <lineage>
        <taxon>Bacteria</taxon>
        <taxon>Bacillati</taxon>
        <taxon>Cyanobacteriota</taxon>
        <taxon>Cyanophyceae</taxon>
        <taxon>Synechococcales</taxon>
        <taxon>Prochlorococcaceae</taxon>
        <taxon>Prochlorococcus</taxon>
    </lineage>
</organism>
<dbReference type="OrthoDB" id="508204at2"/>
<dbReference type="PANTHER" id="PTHR43166:SF6">
    <property type="entry name" value="PHOSPHONATES IMPORT ATP-BINDING PROTEIN PHNC"/>
    <property type="match status" value="1"/>
</dbReference>
<evidence type="ECO:0000256" key="2">
    <source>
        <dbReference type="ARBA" id="ARBA00022475"/>
    </source>
</evidence>
<dbReference type="GO" id="GO:0016887">
    <property type="term" value="F:ATP hydrolysis activity"/>
    <property type="evidence" value="ECO:0007669"/>
    <property type="project" value="InterPro"/>
</dbReference>
<keyword evidence="5" id="KW-0918">Phosphonate transport</keyword>
<dbReference type="STRING" id="74545.EU96_1348"/>
<dbReference type="GO" id="GO:0016020">
    <property type="term" value="C:membrane"/>
    <property type="evidence" value="ECO:0007669"/>
    <property type="project" value="InterPro"/>
</dbReference>
<reference evidence="10" key="1">
    <citation type="journal article" date="2014" name="Sci. Data">
        <title>Genomes of diverse isolates of the marine cyanobacterium Prochlorococcus.</title>
        <authorList>
            <person name="Biller S."/>
            <person name="Berube P."/>
            <person name="Thompson J."/>
            <person name="Kelly L."/>
            <person name="Roggensack S."/>
            <person name="Awad L."/>
            <person name="Roache-Johnson K."/>
            <person name="Ding H."/>
            <person name="Giovannoni S.J."/>
            <person name="Moore L.R."/>
            <person name="Chisholm S.W."/>
        </authorList>
    </citation>
    <scope>NUCLEOTIDE SEQUENCE [LARGE SCALE GENOMIC DNA]</scope>
    <source>
        <strain evidence="10">MIT 9302</strain>
    </source>
</reference>
<dbReference type="Gene3D" id="3.40.50.300">
    <property type="entry name" value="P-loop containing nucleotide triphosphate hydrolases"/>
    <property type="match status" value="1"/>
</dbReference>
<dbReference type="PANTHER" id="PTHR43166">
    <property type="entry name" value="AMINO ACID IMPORT ATP-BINDING PROTEIN"/>
    <property type="match status" value="1"/>
</dbReference>
<name>A0A0A2AAV4_PROMR</name>
<dbReference type="Proteomes" id="UP000030445">
    <property type="component" value="Unassembled WGS sequence"/>
</dbReference>
<sequence>MNNKLSLKNINVKYGESLALKSINLDIYKGEFVVLLGSSGAGKSTLLRTINQLNPLTSGELDFFDLGKIRNKKDLQNLRKKTGMIFQQHQLIERNTVFQNVLTGRLGFHSLFRSILPLPKFDQELALDCIDRVSLLDKALVKVKELSGGQQQRVGIARALAQNPSLILADEPIASLDPKTSHQVLSMLKDICKKDNISALTSLHQVDFAKEYGDRIIGLSHGKIVFNGKSDQLSDEILKNIYSSSPITEEANFTSNEVVMV</sequence>
<dbReference type="AlphaFoldDB" id="A0A0A2AAV4"/>
<dbReference type="InterPro" id="IPR003439">
    <property type="entry name" value="ABC_transporter-like_ATP-bd"/>
</dbReference>
<dbReference type="EMBL" id="JNAM01000010">
    <property type="protein sequence ID" value="KGF97634.1"/>
    <property type="molecule type" value="Genomic_DNA"/>
</dbReference>
<dbReference type="GO" id="GO:0005524">
    <property type="term" value="F:ATP binding"/>
    <property type="evidence" value="ECO:0007669"/>
    <property type="project" value="UniProtKB-KW"/>
</dbReference>
<keyword evidence="6" id="KW-1278">Translocase</keyword>
<evidence type="ECO:0000256" key="1">
    <source>
        <dbReference type="ARBA" id="ARBA00022448"/>
    </source>
</evidence>
<keyword evidence="2" id="KW-1003">Cell membrane</keyword>
<evidence type="ECO:0000256" key="6">
    <source>
        <dbReference type="ARBA" id="ARBA00022967"/>
    </source>
</evidence>
<dbReference type="InterPro" id="IPR017871">
    <property type="entry name" value="ABC_transporter-like_CS"/>
</dbReference>
<dbReference type="InterPro" id="IPR050086">
    <property type="entry name" value="MetN_ABC_transporter-like"/>
</dbReference>
<dbReference type="Pfam" id="PF00005">
    <property type="entry name" value="ABC_tran"/>
    <property type="match status" value="1"/>
</dbReference>
<dbReference type="InterPro" id="IPR027417">
    <property type="entry name" value="P-loop_NTPase"/>
</dbReference>
<dbReference type="CDD" id="cd03256">
    <property type="entry name" value="ABC_PhnC_transporter"/>
    <property type="match status" value="1"/>
</dbReference>
<gene>
    <name evidence="9" type="ORF">EU96_1348</name>
</gene>
<evidence type="ECO:0000256" key="7">
    <source>
        <dbReference type="ARBA" id="ARBA00023136"/>
    </source>
</evidence>
<dbReference type="SMART" id="SM00382">
    <property type="entry name" value="AAA"/>
    <property type="match status" value="1"/>
</dbReference>
<dbReference type="PROSITE" id="PS50893">
    <property type="entry name" value="ABC_TRANSPORTER_2"/>
    <property type="match status" value="1"/>
</dbReference>
<evidence type="ECO:0000256" key="5">
    <source>
        <dbReference type="ARBA" id="ARBA00022885"/>
    </source>
</evidence>
<keyword evidence="1" id="KW-0813">Transport</keyword>
<evidence type="ECO:0000313" key="9">
    <source>
        <dbReference type="EMBL" id="KGF97634.1"/>
    </source>
</evidence>
<evidence type="ECO:0000256" key="3">
    <source>
        <dbReference type="ARBA" id="ARBA00022741"/>
    </source>
</evidence>
<dbReference type="InterPro" id="IPR012693">
    <property type="entry name" value="ABC_transpr_PhnC"/>
</dbReference>
<keyword evidence="3" id="KW-0547">Nucleotide-binding</keyword>
<proteinExistence type="predicted"/>
<dbReference type="eggNOG" id="COG3638">
    <property type="taxonomic scope" value="Bacteria"/>
</dbReference>
<dbReference type="GO" id="GO:0015416">
    <property type="term" value="F:ABC-type phosphonate transporter activity"/>
    <property type="evidence" value="ECO:0007669"/>
    <property type="project" value="InterPro"/>
</dbReference>
<keyword evidence="7" id="KW-0472">Membrane</keyword>
<dbReference type="NCBIfam" id="TIGR02315">
    <property type="entry name" value="ABC_phnC"/>
    <property type="match status" value="1"/>
</dbReference>
<comment type="caution">
    <text evidence="9">The sequence shown here is derived from an EMBL/GenBank/DDBJ whole genome shotgun (WGS) entry which is preliminary data.</text>
</comment>
<evidence type="ECO:0000256" key="4">
    <source>
        <dbReference type="ARBA" id="ARBA00022840"/>
    </source>
</evidence>
<evidence type="ECO:0000259" key="8">
    <source>
        <dbReference type="PROSITE" id="PS50893"/>
    </source>
</evidence>
<dbReference type="InterPro" id="IPR003593">
    <property type="entry name" value="AAA+_ATPase"/>
</dbReference>
<dbReference type="PROSITE" id="PS00211">
    <property type="entry name" value="ABC_TRANSPORTER_1"/>
    <property type="match status" value="1"/>
</dbReference>
<accession>A0A0A2AAV4</accession>
<evidence type="ECO:0000313" key="10">
    <source>
        <dbReference type="Proteomes" id="UP000030445"/>
    </source>
</evidence>